<proteinExistence type="predicted"/>
<name>Q9LRU9_ARATH</name>
<sequence>MIRRKSKEKLNYITSYKIQNQSKRSEKKILNCNLNRRRRKSISIAIACCGKERENESEKEELFGLFSQVFFSLFFLLKLDQSECATLSPLFLLKKSLKRAVSLDNTLF</sequence>
<organism evidence="1">
    <name type="scientific">Arabidopsis thaliana</name>
    <name type="common">Mouse-ear cress</name>
    <dbReference type="NCBI Taxonomy" id="3702"/>
    <lineage>
        <taxon>Eukaryota</taxon>
        <taxon>Viridiplantae</taxon>
        <taxon>Streptophyta</taxon>
        <taxon>Embryophyta</taxon>
        <taxon>Tracheophyta</taxon>
        <taxon>Spermatophyta</taxon>
        <taxon>Magnoliopsida</taxon>
        <taxon>eudicotyledons</taxon>
        <taxon>Gunneridae</taxon>
        <taxon>Pentapetalae</taxon>
        <taxon>rosids</taxon>
        <taxon>malvids</taxon>
        <taxon>Brassicales</taxon>
        <taxon>Brassicaceae</taxon>
        <taxon>Camelineae</taxon>
        <taxon>Arabidopsis</taxon>
    </lineage>
</organism>
<reference evidence="1" key="1">
    <citation type="journal article" date="2000" name="DNA Res.">
        <title>Structural analysis of Arabidopsis thaliana chromosome 3. I. Sequence features of the regions of 4,504,864 bp covered by sixty P1 and TAC clones.</title>
        <authorList>
            <person name="Sato S."/>
            <person name="Nakamura Y."/>
            <person name="Kaneko T."/>
            <person name="Katoh T."/>
            <person name="Asamizu E."/>
            <person name="Tabata S."/>
        </authorList>
    </citation>
    <scope>NUCLEOTIDE SEQUENCE [LARGE SCALE GENOMIC DNA]</scope>
</reference>
<dbReference type="EMBL" id="AB028611">
    <property type="protein sequence ID" value="BAB01844.1"/>
    <property type="molecule type" value="Genomic_DNA"/>
</dbReference>
<reference key="2">
    <citation type="journal article" date="2000" name="Nature">
        <title>Sequence and analysis of chromosome 3 of the plant Arabidopsis thaliana.</title>
        <authorList>
            <consortium name="European Union Chromosome 3 Arabidopsis Sequencing Consortium"/>
            <consortium name="Institute for Genomic Research"/>
            <consortium name="Kazusa DNA Research Institute"/>
            <person name="Salanoubat M."/>
            <person name="Lemcke K."/>
            <person name="Rieger M."/>
            <person name="Ansorge W."/>
            <person name="Unseld M."/>
            <person name="Fartmann B."/>
            <person name="Valle G."/>
            <person name="Blocker H."/>
            <person name="Perez-Alonso M."/>
            <person name="Obermaier B."/>
            <person name="Delseny M."/>
            <person name="Boutry M."/>
            <person name="Grivell L.A."/>
            <person name="Mache R."/>
            <person name="Puigdomenech P."/>
            <person name="De Simone V."/>
            <person name="Choisne N."/>
            <person name="Artiguenave F."/>
            <person name="Robert C."/>
            <person name="Brottier P."/>
            <person name="Wincker P."/>
            <person name="Cattolico L."/>
            <person name="Weissenbach J."/>
            <person name="Saurin W."/>
            <person name="Quetier F."/>
            <person name="Schafer M."/>
            <person name="Muller-Auer S."/>
            <person name="Gabel C."/>
            <person name="Fuchs M."/>
            <person name="Benes V."/>
            <person name="Wurmbach E."/>
            <person name="Drzonek H."/>
            <person name="Erfle H."/>
            <person name="Jordan N."/>
            <person name="Bangert S."/>
            <person name="Wiedelmann R."/>
            <person name="Kranz H."/>
            <person name="Voss H."/>
            <person name="Holland R."/>
            <person name="Brandt P."/>
            <person name="Nyakatura G."/>
            <person name="Vezzi A."/>
            <person name="D'Angelo M."/>
            <person name="Pallavicini A."/>
            <person name="Toppo S."/>
            <person name="Simionati B."/>
            <person name="Conrad A."/>
            <person name="Hornischer K."/>
            <person name="Kauer G."/>
            <person name="Lohnert T.H."/>
            <person name="Nordsiek G."/>
            <person name="Reichelt J."/>
            <person name="Scharfe M."/>
            <person name="Schon O."/>
            <person name="Bargues M."/>
            <person name="Terol J."/>
            <person name="Climent J."/>
            <person name="Navarro P."/>
            <person name="Collado C."/>
            <person name="Perez-Perez A."/>
            <person name="Ottenwalder B."/>
            <person name="Duchemin D."/>
            <person name="Cooke R."/>
            <person name="Laudie M."/>
            <person name="Berger-Llauro C."/>
            <person name="Purnelle B."/>
            <person name="Masuy D."/>
            <person name="de Haan M."/>
            <person name="Maarse A.C."/>
            <person name="Alcaraz J.P."/>
            <person name="Cottet A."/>
            <person name="Casacuberta E."/>
            <person name="Monfort A."/>
            <person name="Argiriou A."/>
            <person name="flores M."/>
            <person name="Liguori R."/>
            <person name="Vitale D."/>
            <person name="Mannhaupt G."/>
            <person name="Haase D."/>
            <person name="Schoof H."/>
            <person name="Rudd S."/>
            <person name="Zaccaria P."/>
            <person name="Mewes H.W."/>
            <person name="Mayer K.F."/>
            <person name="Kaul S."/>
            <person name="Town C.D."/>
            <person name="Koo H.L."/>
            <person name="Tallon L.J."/>
            <person name="Jenkins J."/>
            <person name="Rooney T."/>
            <person name="Rizzo M."/>
            <person name="Walts A."/>
            <person name="Utterback T."/>
            <person name="Fujii C.Y."/>
            <person name="Shea T.P."/>
            <person name="Creasy T.H."/>
            <person name="Haas B."/>
            <person name="Maiti R."/>
            <person name="Wu D."/>
            <person name="Peterson J."/>
            <person name="Van Aken S."/>
            <person name="Pai G."/>
            <person name="Militscher J."/>
            <person name="Sellers P."/>
            <person name="Gill J.E."/>
            <person name="Feldblyum T.V."/>
            <person name="Preuss D."/>
            <person name="Lin X."/>
            <person name="Nierman W.C."/>
            <person name="Salzberg S.L."/>
            <person name="White O."/>
            <person name="Venter J.C."/>
            <person name="Fraser C.M."/>
            <person name="Kaneko T."/>
            <person name="Nakamura Y."/>
            <person name="Sato S."/>
            <person name="Kato T."/>
            <person name="Asamizu E."/>
            <person name="Sasamoto S."/>
            <person name="Kimura T."/>
            <person name="Idesawa K."/>
            <person name="Kawashima K."/>
            <person name="Kishida Y."/>
            <person name="Kiyokawa C."/>
            <person name="Kohara M."/>
            <person name="Matsumoto M."/>
            <person name="Matsuno A."/>
            <person name="Muraki A."/>
            <person name="Nakayama S."/>
            <person name="Nakazaki N."/>
            <person name="Shinpo S."/>
            <person name="Takeuchi C."/>
            <person name="Wada T."/>
            <person name="Watanabe A."/>
            <person name="Yamada M."/>
            <person name="Yasuda M."/>
            <person name="Tabata S."/>
        </authorList>
    </citation>
    <scope>NUCLEOTIDE SEQUENCE [LARGE SCALE GENOMIC DNA]</scope>
    <source>
        <strain>cv. Columbia</strain>
    </source>
</reference>
<dbReference type="AlphaFoldDB" id="Q9LRU9"/>
<protein>
    <submittedName>
        <fullName evidence="1">Uncharacterized protein</fullName>
    </submittedName>
</protein>
<evidence type="ECO:0000313" key="1">
    <source>
        <dbReference type="EMBL" id="BAB01844.1"/>
    </source>
</evidence>
<accession>Q9LRU9</accession>